<dbReference type="AlphaFoldDB" id="A0ABD7FNL2"/>
<dbReference type="RefSeq" id="WP_157912270.1">
    <property type="nucleotide sequence ID" value="NZ_CP080223.1"/>
</dbReference>
<proteinExistence type="predicted"/>
<sequence>MVEETGNLFNKKTAGLLRQVMAHAEENVVVMTNFLSDFNASIQFEITEPELQYML</sequence>
<reference evidence="1 2" key="1">
    <citation type="submission" date="2021-07" db="EMBL/GenBank/DDBJ databases">
        <title>Wild boars as the reservoir of a highly virulent clone of hybrid Shiga toxigenic and enterotoxigenic Escherichia coli responsible of edema disease.</title>
        <authorList>
            <person name="Perrat A."/>
            <person name="Branchu P."/>
            <person name="Decors A."/>
            <person name="Turci S."/>
            <person name="Bayon-Auboyer M.-H."/>
            <person name="Petit G."/>
            <person name="Grosbois V."/>
            <person name="Brugere H."/>
            <person name="Auvray F."/>
            <person name="Oswald E."/>
        </authorList>
    </citation>
    <scope>NUCLEOTIDE SEQUENCE [LARGE SCALE GENOMIC DNA]</scope>
    <source>
        <strain evidence="1 2">P13-6</strain>
    </source>
</reference>
<gene>
    <name evidence="1" type="ORF">KZW89_12965</name>
</gene>
<dbReference type="Proteomes" id="UP000826587">
    <property type="component" value="Chromosome"/>
</dbReference>
<protein>
    <submittedName>
        <fullName evidence="1">Uncharacterized protein</fullName>
    </submittedName>
</protein>
<accession>A0ABD7FNL2</accession>
<dbReference type="EMBL" id="CP080223">
    <property type="protein sequence ID" value="QYE41923.1"/>
    <property type="molecule type" value="Genomic_DNA"/>
</dbReference>
<organism evidence="1 2">
    <name type="scientific">Escherichia coli O141:H4</name>
    <dbReference type="NCBI Taxonomy" id="2861806"/>
    <lineage>
        <taxon>Bacteria</taxon>
        <taxon>Pseudomonadati</taxon>
        <taxon>Pseudomonadota</taxon>
        <taxon>Gammaproteobacteria</taxon>
        <taxon>Enterobacterales</taxon>
        <taxon>Enterobacteriaceae</taxon>
        <taxon>Escherichia</taxon>
    </lineage>
</organism>
<name>A0ABD7FNL2_ECOLX</name>
<evidence type="ECO:0000313" key="1">
    <source>
        <dbReference type="EMBL" id="QYE41923.1"/>
    </source>
</evidence>
<evidence type="ECO:0000313" key="2">
    <source>
        <dbReference type="Proteomes" id="UP000826587"/>
    </source>
</evidence>